<evidence type="ECO:0000313" key="3">
    <source>
        <dbReference type="Proteomes" id="UP000755551"/>
    </source>
</evidence>
<sequence>MEYLIIVLFGALIINESSKESSIAPESVAIGTPKPIVEEGPVYKPNHYFLDHDTGYYTSDLSARSAPDKSSTTIQEQEK</sequence>
<reference evidence="2 3" key="1">
    <citation type="submission" date="2021-06" db="EMBL/GenBank/DDBJ databases">
        <title>Bacterium isolated from marine sediment.</title>
        <authorList>
            <person name="Zhu K.-L."/>
            <person name="Du Z.-J."/>
            <person name="Liang Q.-Y."/>
        </authorList>
    </citation>
    <scope>NUCLEOTIDE SEQUENCE [LARGE SCALE GENOMIC DNA]</scope>
    <source>
        <strain evidence="2 3">A346</strain>
    </source>
</reference>
<dbReference type="RefSeq" id="WP_217335567.1">
    <property type="nucleotide sequence ID" value="NZ_JAHQZT010000017.1"/>
</dbReference>
<gene>
    <name evidence="2" type="ORF">KTN04_12505</name>
</gene>
<dbReference type="Proteomes" id="UP000755551">
    <property type="component" value="Unassembled WGS sequence"/>
</dbReference>
<evidence type="ECO:0000313" key="2">
    <source>
        <dbReference type="EMBL" id="MBV0934160.1"/>
    </source>
</evidence>
<keyword evidence="3" id="KW-1185">Reference proteome</keyword>
<comment type="caution">
    <text evidence="2">The sequence shown here is derived from an EMBL/GenBank/DDBJ whole genome shotgun (WGS) entry which is preliminary data.</text>
</comment>
<evidence type="ECO:0000256" key="1">
    <source>
        <dbReference type="SAM" id="MobiDB-lite"/>
    </source>
</evidence>
<proteinExistence type="predicted"/>
<accession>A0ABS6MCZ2</accession>
<dbReference type="EMBL" id="JAHQZT010000017">
    <property type="protein sequence ID" value="MBV0934160.1"/>
    <property type="molecule type" value="Genomic_DNA"/>
</dbReference>
<protein>
    <submittedName>
        <fullName evidence="2">Uncharacterized protein</fullName>
    </submittedName>
</protein>
<name>A0ABS6MCZ2_9GAMM</name>
<feature type="region of interest" description="Disordered" evidence="1">
    <location>
        <begin position="60"/>
        <end position="79"/>
    </location>
</feature>
<organism evidence="2 3">
    <name type="scientific">Marinobacterium weihaiense</name>
    <dbReference type="NCBI Taxonomy" id="2851016"/>
    <lineage>
        <taxon>Bacteria</taxon>
        <taxon>Pseudomonadati</taxon>
        <taxon>Pseudomonadota</taxon>
        <taxon>Gammaproteobacteria</taxon>
        <taxon>Oceanospirillales</taxon>
        <taxon>Oceanospirillaceae</taxon>
        <taxon>Marinobacterium</taxon>
    </lineage>
</organism>